<dbReference type="Pfam" id="PF00172">
    <property type="entry name" value="Zn_clus"/>
    <property type="match status" value="1"/>
</dbReference>
<feature type="compositionally biased region" description="Polar residues" evidence="6">
    <location>
        <begin position="77"/>
        <end position="91"/>
    </location>
</feature>
<dbReference type="Proteomes" id="UP000250140">
    <property type="component" value="Unassembled WGS sequence"/>
</dbReference>
<comment type="subcellular location">
    <subcellularLocation>
        <location evidence="1">Nucleus</location>
    </subcellularLocation>
</comment>
<name>A0A8E2F2W9_9PEZI</name>
<feature type="compositionally biased region" description="Low complexity" evidence="6">
    <location>
        <begin position="196"/>
        <end position="210"/>
    </location>
</feature>
<dbReference type="InterPro" id="IPR007219">
    <property type="entry name" value="XnlR_reg_dom"/>
</dbReference>
<dbReference type="AlphaFoldDB" id="A0A8E2F2W9"/>
<dbReference type="PANTHER" id="PTHR47338">
    <property type="entry name" value="ZN(II)2CYS6 TRANSCRIPTION FACTOR (EUROFUNG)-RELATED"/>
    <property type="match status" value="1"/>
</dbReference>
<dbReference type="InterPro" id="IPR001138">
    <property type="entry name" value="Zn2Cys6_DnaBD"/>
</dbReference>
<dbReference type="InterPro" id="IPR050815">
    <property type="entry name" value="TF_fung"/>
</dbReference>
<evidence type="ECO:0000256" key="5">
    <source>
        <dbReference type="ARBA" id="ARBA00023242"/>
    </source>
</evidence>
<dbReference type="PROSITE" id="PS50048">
    <property type="entry name" value="ZN2_CY6_FUNGAL_2"/>
    <property type="match status" value="1"/>
</dbReference>
<dbReference type="PROSITE" id="PS00463">
    <property type="entry name" value="ZN2_CY6_FUNGAL_1"/>
    <property type="match status" value="1"/>
</dbReference>
<dbReference type="GO" id="GO:0008270">
    <property type="term" value="F:zinc ion binding"/>
    <property type="evidence" value="ECO:0007669"/>
    <property type="project" value="InterPro"/>
</dbReference>
<evidence type="ECO:0000256" key="2">
    <source>
        <dbReference type="ARBA" id="ARBA00022723"/>
    </source>
</evidence>
<dbReference type="SUPFAM" id="SSF57701">
    <property type="entry name" value="Zn2/Cys6 DNA-binding domain"/>
    <property type="match status" value="1"/>
</dbReference>
<dbReference type="EMBL" id="KV749431">
    <property type="protein sequence ID" value="OCL09486.1"/>
    <property type="molecule type" value="Genomic_DNA"/>
</dbReference>
<keyword evidence="5" id="KW-0539">Nucleus</keyword>
<evidence type="ECO:0000256" key="1">
    <source>
        <dbReference type="ARBA" id="ARBA00004123"/>
    </source>
</evidence>
<evidence type="ECO:0000259" key="7">
    <source>
        <dbReference type="PROSITE" id="PS50048"/>
    </source>
</evidence>
<dbReference type="CDD" id="cd00067">
    <property type="entry name" value="GAL4"/>
    <property type="match status" value="1"/>
</dbReference>
<dbReference type="PANTHER" id="PTHR47338:SF11">
    <property type="entry name" value="ZN(II)2CYS6 TRANSCRIPTION FACTOR (EUROFUNG)"/>
    <property type="match status" value="1"/>
</dbReference>
<dbReference type="GO" id="GO:0000981">
    <property type="term" value="F:DNA-binding transcription factor activity, RNA polymerase II-specific"/>
    <property type="evidence" value="ECO:0007669"/>
    <property type="project" value="InterPro"/>
</dbReference>
<evidence type="ECO:0000313" key="8">
    <source>
        <dbReference type="EMBL" id="OCL09486.1"/>
    </source>
</evidence>
<evidence type="ECO:0000313" key="9">
    <source>
        <dbReference type="Proteomes" id="UP000250140"/>
    </source>
</evidence>
<feature type="compositionally biased region" description="Polar residues" evidence="6">
    <location>
        <begin position="156"/>
        <end position="173"/>
    </location>
</feature>
<feature type="compositionally biased region" description="Polar residues" evidence="6">
    <location>
        <begin position="361"/>
        <end position="375"/>
    </location>
</feature>
<keyword evidence="9" id="KW-1185">Reference proteome</keyword>
<proteinExistence type="predicted"/>
<dbReference type="Gene3D" id="4.10.240.10">
    <property type="entry name" value="Zn(2)-C6 fungal-type DNA-binding domain"/>
    <property type="match status" value="1"/>
</dbReference>
<feature type="compositionally biased region" description="Polar residues" evidence="6">
    <location>
        <begin position="383"/>
        <end position="405"/>
    </location>
</feature>
<keyword evidence="3" id="KW-0805">Transcription regulation</keyword>
<keyword evidence="4" id="KW-0804">Transcription</keyword>
<organism evidence="8 9">
    <name type="scientific">Glonium stellatum</name>
    <dbReference type="NCBI Taxonomy" id="574774"/>
    <lineage>
        <taxon>Eukaryota</taxon>
        <taxon>Fungi</taxon>
        <taxon>Dikarya</taxon>
        <taxon>Ascomycota</taxon>
        <taxon>Pezizomycotina</taxon>
        <taxon>Dothideomycetes</taxon>
        <taxon>Pleosporomycetidae</taxon>
        <taxon>Gloniales</taxon>
        <taxon>Gloniaceae</taxon>
        <taxon>Glonium</taxon>
    </lineage>
</organism>
<dbReference type="InterPro" id="IPR036864">
    <property type="entry name" value="Zn2-C6_fun-type_DNA-bd_sf"/>
</dbReference>
<dbReference type="CDD" id="cd12148">
    <property type="entry name" value="fungal_TF_MHR"/>
    <property type="match status" value="1"/>
</dbReference>
<sequence>MYLGSHPPIGNERTARVPDSHPSLAAPLDMKRLPGLPVPLEPQQSYFTWAPYQRPDGDQPRQKHLPSTHHSRDSESAGGSQQLPSLRTLLQPQLLESKPPESSPQLSGARPPNAPVGYQSPSPTLKRRQDADCYSCDRSGEDASLTRAPPVLRPSQIASTPDAQALSNPTSHTPDFVRHPRPTHPDPIQKIQRPPSTASGISGSSESVVTLSMHATHEDSLDTPRAPARRRAESSQRAPARTSRCVGQRDISGEGLCYVYEDGSFCRVVIDGEPVNPSWGITKAGKPRKRLAQACLTCREKKIKCEPAIPKCHQCTKSQRVCRGGLNQPSLSTTTDEPSSSGTSSPFKSRSMELLSPVAGPSQSRSWDGPLSTQPPRKAPRTLDTSNPSSSPSKHLKNLRSTSATGGRDMSVHSFETEWSSLANGIEPSVHEDGRRGSHHVDQLALGWEQDPYEADPGLTSSLLNLYFTHIGSATYCIFPPQHFTAWVETCREKSHDDRMLLYSVLAMGSVFATDSGERSVGKQFAGIAAYATERRFGRFSLQLCQSRLMLALYNFARGKATEAWDFCGLALRAISALKLNTEEGVKDIPDDIDLDFGFDRLTLEECRRRTFWSGFLMDRYNGFCGGTLCVIHPEDTFLRLPCLESAYGSSAPPETPLFDFELLKKGLPSNPALGAMAYLTLISAIWGDVMSHTGRAVHRFDNTYEKLYQDFYSRTCDRLEAWMTHLPSHLRYSPHNLDISIADGYAGTFLSIHALYHTTTMRLNRHVRPISLSSSIIRRNIIQATHDATQFLSVMQALSHSSRLQRLPSTHFIFSTPFPGYALMIACDILTSGGLVSELPSLMQSIGGSISCIDELAEFWASARAQQKAIEMRLKQLAEIALSSKDSNNRKGAFWRVGSPLETAFRKQDDVIYGVTDEVFFDAIKGAGGGL</sequence>
<gene>
    <name evidence="8" type="ORF">AOQ84DRAFT_431293</name>
</gene>
<dbReference type="Pfam" id="PF04082">
    <property type="entry name" value="Fungal_trans"/>
    <property type="match status" value="1"/>
</dbReference>
<evidence type="ECO:0000256" key="6">
    <source>
        <dbReference type="SAM" id="MobiDB-lite"/>
    </source>
</evidence>
<evidence type="ECO:0000256" key="4">
    <source>
        <dbReference type="ARBA" id="ARBA00023163"/>
    </source>
</evidence>
<feature type="region of interest" description="Disordered" evidence="6">
    <location>
        <begin position="323"/>
        <end position="410"/>
    </location>
</feature>
<dbReference type="GO" id="GO:0006351">
    <property type="term" value="P:DNA-templated transcription"/>
    <property type="evidence" value="ECO:0007669"/>
    <property type="project" value="InterPro"/>
</dbReference>
<dbReference type="GO" id="GO:0005634">
    <property type="term" value="C:nucleus"/>
    <property type="evidence" value="ECO:0007669"/>
    <property type="project" value="UniProtKB-SubCell"/>
</dbReference>
<reference evidence="8 9" key="1">
    <citation type="journal article" date="2016" name="Nat. Commun.">
        <title>Ectomycorrhizal ecology is imprinted in the genome of the dominant symbiotic fungus Cenococcum geophilum.</title>
        <authorList>
            <consortium name="DOE Joint Genome Institute"/>
            <person name="Peter M."/>
            <person name="Kohler A."/>
            <person name="Ohm R.A."/>
            <person name="Kuo A."/>
            <person name="Krutzmann J."/>
            <person name="Morin E."/>
            <person name="Arend M."/>
            <person name="Barry K.W."/>
            <person name="Binder M."/>
            <person name="Choi C."/>
            <person name="Clum A."/>
            <person name="Copeland A."/>
            <person name="Grisel N."/>
            <person name="Haridas S."/>
            <person name="Kipfer T."/>
            <person name="LaButti K."/>
            <person name="Lindquist E."/>
            <person name="Lipzen A."/>
            <person name="Maire R."/>
            <person name="Meier B."/>
            <person name="Mihaltcheva S."/>
            <person name="Molinier V."/>
            <person name="Murat C."/>
            <person name="Poggeler S."/>
            <person name="Quandt C.A."/>
            <person name="Sperisen C."/>
            <person name="Tritt A."/>
            <person name="Tisserant E."/>
            <person name="Crous P.W."/>
            <person name="Henrissat B."/>
            <person name="Nehls U."/>
            <person name="Egli S."/>
            <person name="Spatafora J.W."/>
            <person name="Grigoriev I.V."/>
            <person name="Martin F.M."/>
        </authorList>
    </citation>
    <scope>NUCLEOTIDE SEQUENCE [LARGE SCALE GENOMIC DNA]</scope>
    <source>
        <strain evidence="8 9">CBS 207.34</strain>
    </source>
</reference>
<protein>
    <recommendedName>
        <fullName evidence="7">Zn(2)-C6 fungal-type domain-containing protein</fullName>
    </recommendedName>
</protein>
<evidence type="ECO:0000256" key="3">
    <source>
        <dbReference type="ARBA" id="ARBA00023015"/>
    </source>
</evidence>
<dbReference type="SMART" id="SM00066">
    <property type="entry name" value="GAL4"/>
    <property type="match status" value="1"/>
</dbReference>
<dbReference type="GO" id="GO:0003677">
    <property type="term" value="F:DNA binding"/>
    <property type="evidence" value="ECO:0007669"/>
    <property type="project" value="InterPro"/>
</dbReference>
<keyword evidence="2" id="KW-0479">Metal-binding</keyword>
<feature type="region of interest" description="Disordered" evidence="6">
    <location>
        <begin position="1"/>
        <end position="246"/>
    </location>
</feature>
<feature type="compositionally biased region" description="Low complexity" evidence="6">
    <location>
        <begin position="332"/>
        <end position="349"/>
    </location>
</feature>
<dbReference type="OrthoDB" id="5426798at2759"/>
<feature type="domain" description="Zn(2)-C6 fungal-type" evidence="7">
    <location>
        <begin position="294"/>
        <end position="322"/>
    </location>
</feature>
<accession>A0A8E2F2W9</accession>